<organism evidence="2 3">
    <name type="scientific">Xylocopilactobacillus apicola</name>
    <dbReference type="NCBI Taxonomy" id="2932184"/>
    <lineage>
        <taxon>Bacteria</taxon>
        <taxon>Bacillati</taxon>
        <taxon>Bacillota</taxon>
        <taxon>Bacilli</taxon>
        <taxon>Lactobacillales</taxon>
        <taxon>Lactobacillaceae</taxon>
        <taxon>Xylocopilactobacillus</taxon>
    </lineage>
</organism>
<dbReference type="EMBL" id="AP026802">
    <property type="protein sequence ID" value="BDR59200.1"/>
    <property type="molecule type" value="Genomic_DNA"/>
</dbReference>
<dbReference type="KEGG" id="xap:XA3_16410"/>
<dbReference type="RefSeq" id="WP_317635005.1">
    <property type="nucleotide sequence ID" value="NZ_AP026802.1"/>
</dbReference>
<dbReference type="AlphaFoldDB" id="A0AAU9DCB0"/>
<feature type="region of interest" description="Disordered" evidence="1">
    <location>
        <begin position="1"/>
        <end position="44"/>
    </location>
</feature>
<gene>
    <name evidence="2" type="ORF">XA3_16410</name>
</gene>
<protein>
    <submittedName>
        <fullName evidence="2">Uncharacterized protein</fullName>
    </submittedName>
</protein>
<accession>A0AAU9DCB0</accession>
<proteinExistence type="predicted"/>
<name>A0AAU9DCB0_9LACO</name>
<evidence type="ECO:0000313" key="2">
    <source>
        <dbReference type="EMBL" id="BDR59200.1"/>
    </source>
</evidence>
<reference evidence="2 3" key="1">
    <citation type="journal article" date="2023" name="Microbiol. Spectr.">
        <title>Symbiosis of Carpenter Bees with Uncharacterized Lactic Acid Bacteria Showing NAD Auxotrophy.</title>
        <authorList>
            <person name="Kawasaki S."/>
            <person name="Ozawa K."/>
            <person name="Mori T."/>
            <person name="Yamamoto A."/>
            <person name="Ito M."/>
            <person name="Ohkuma M."/>
            <person name="Sakamoto M."/>
            <person name="Matsutani M."/>
        </authorList>
    </citation>
    <scope>NUCLEOTIDE SEQUENCE [LARGE SCALE GENOMIC DNA]</scope>
    <source>
        <strain evidence="2 3">XA3</strain>
    </source>
</reference>
<evidence type="ECO:0000256" key="1">
    <source>
        <dbReference type="SAM" id="MobiDB-lite"/>
    </source>
</evidence>
<evidence type="ECO:0000313" key="3">
    <source>
        <dbReference type="Proteomes" id="UP001321861"/>
    </source>
</evidence>
<dbReference type="Proteomes" id="UP001321861">
    <property type="component" value="Chromosome"/>
</dbReference>
<keyword evidence="3" id="KW-1185">Reference proteome</keyword>
<sequence>MKADQPVPKAPTKEEILASKLKDAKAEAEKNRPKFEEDLKGVTRQSGGGMKEDFCGISMPEDQKISMITFCGLITKTSYNVDANFPRTHYRVFIEKVYDGDRSKEGTFADIEADGGKIKNSVYYEAYQQKSFIPAQLEQYTLIQTNDYDPAAPGDEILLTMPVKGLADGFCVGATYNI</sequence>
<feature type="compositionally biased region" description="Basic and acidic residues" evidence="1">
    <location>
        <begin position="11"/>
        <end position="41"/>
    </location>
</feature>